<evidence type="ECO:0000256" key="1">
    <source>
        <dbReference type="ARBA" id="ARBA00010980"/>
    </source>
</evidence>
<evidence type="ECO:0000313" key="5">
    <source>
        <dbReference type="Proteomes" id="UP000483672"/>
    </source>
</evidence>
<comment type="caution">
    <text evidence="4">The sequence shown here is derived from an EMBL/GenBank/DDBJ whole genome shotgun (WGS) entry which is preliminary data.</text>
</comment>
<dbReference type="InterPro" id="IPR011050">
    <property type="entry name" value="Pectin_lyase_fold/virulence"/>
</dbReference>
<dbReference type="InterPro" id="IPR012334">
    <property type="entry name" value="Pectin_lyas_fold"/>
</dbReference>
<reference evidence="4 5" key="1">
    <citation type="submission" date="2019-06" db="EMBL/GenBank/DDBJ databases">
        <authorList>
            <person name="Palmer J.M."/>
        </authorList>
    </citation>
    <scope>NUCLEOTIDE SEQUENCE [LARGE SCALE GENOMIC DNA]</scope>
    <source>
        <strain evidence="4 5">TWF191</strain>
    </source>
</reference>
<name>A0A7C8QL01_ORBOL</name>
<proteinExistence type="inferred from homology"/>
<dbReference type="Proteomes" id="UP000483672">
    <property type="component" value="Unassembled WGS sequence"/>
</dbReference>
<evidence type="ECO:0000313" key="4">
    <source>
        <dbReference type="EMBL" id="KAF3217805.1"/>
    </source>
</evidence>
<dbReference type="Pfam" id="PF00544">
    <property type="entry name" value="Pectate_lyase_4"/>
    <property type="match status" value="1"/>
</dbReference>
<evidence type="ECO:0000259" key="3">
    <source>
        <dbReference type="Pfam" id="PF00544"/>
    </source>
</evidence>
<dbReference type="InterPro" id="IPR002022">
    <property type="entry name" value="Pec_lyase"/>
</dbReference>
<feature type="domain" description="Pectate lyase" evidence="3">
    <location>
        <begin position="13"/>
        <end position="133"/>
    </location>
</feature>
<evidence type="ECO:0000256" key="2">
    <source>
        <dbReference type="ARBA" id="ARBA00023239"/>
    </source>
</evidence>
<comment type="similarity">
    <text evidence="1">Belongs to the polysaccharide lyase 1 family.</text>
</comment>
<dbReference type="Gene3D" id="2.160.20.10">
    <property type="entry name" value="Single-stranded right-handed beta-helix, Pectin lyase-like"/>
    <property type="match status" value="1"/>
</dbReference>
<dbReference type="SUPFAM" id="SSF51126">
    <property type="entry name" value="Pectin lyase-like"/>
    <property type="match status" value="1"/>
</dbReference>
<keyword evidence="2" id="KW-0456">Lyase</keyword>
<gene>
    <name evidence="4" type="ORF">TWF191_008435</name>
</gene>
<accession>A0A7C8QL01</accession>
<dbReference type="AlphaFoldDB" id="A0A7C8QL01"/>
<sequence length="142" mass="15101">MPGIPTKRATLGDIATTGYATLNGGTTGGMGGQIVEVDTLDAYVAAVGDDNPWIVVITGPITASAQVSVGSNKSIIRKIKDAKLTGIGMHILQKSNVIVRNLIISKVLSANGDGIWIQESTNVWVDHCEIFNDRSRTQQRLL</sequence>
<organism evidence="4 5">
    <name type="scientific">Orbilia oligospora</name>
    <name type="common">Nematode-trapping fungus</name>
    <name type="synonym">Arthrobotrys oligospora</name>
    <dbReference type="NCBI Taxonomy" id="2813651"/>
    <lineage>
        <taxon>Eukaryota</taxon>
        <taxon>Fungi</taxon>
        <taxon>Dikarya</taxon>
        <taxon>Ascomycota</taxon>
        <taxon>Pezizomycotina</taxon>
        <taxon>Orbiliomycetes</taxon>
        <taxon>Orbiliales</taxon>
        <taxon>Orbiliaceae</taxon>
        <taxon>Orbilia</taxon>
    </lineage>
</organism>
<dbReference type="EMBL" id="WIPF01000057">
    <property type="protein sequence ID" value="KAF3217805.1"/>
    <property type="molecule type" value="Genomic_DNA"/>
</dbReference>
<dbReference type="GO" id="GO:0016829">
    <property type="term" value="F:lyase activity"/>
    <property type="evidence" value="ECO:0007669"/>
    <property type="project" value="UniProtKB-KW"/>
</dbReference>
<protein>
    <recommendedName>
        <fullName evidence="3">Pectate lyase domain-containing protein</fullName>
    </recommendedName>
</protein>